<dbReference type="EMBL" id="LR865391">
    <property type="protein sequence ID" value="CAD2099532.1"/>
    <property type="molecule type" value="Genomic_DNA"/>
</dbReference>
<protein>
    <submittedName>
        <fullName evidence="4">Fam-b protein</fullName>
    </submittedName>
</protein>
<keyword evidence="3" id="KW-0732">Signal</keyword>
<feature type="coiled-coil region" evidence="1">
    <location>
        <begin position="108"/>
        <end position="135"/>
    </location>
</feature>
<evidence type="ECO:0000256" key="1">
    <source>
        <dbReference type="SAM" id="Coils"/>
    </source>
</evidence>
<dbReference type="NCBIfam" id="TIGR01597">
    <property type="entry name" value="PYST-B"/>
    <property type="match status" value="1"/>
</dbReference>
<proteinExistence type="predicted"/>
<dbReference type="Pfam" id="PF09592">
    <property type="entry name" value="DUF2031"/>
    <property type="match status" value="1"/>
</dbReference>
<dbReference type="Proteomes" id="UP000515550">
    <property type="component" value="Chromosome PVBDA_13"/>
</dbReference>
<feature type="signal peptide" evidence="3">
    <location>
        <begin position="1"/>
        <end position="16"/>
    </location>
</feature>
<dbReference type="InterPro" id="IPR006484">
    <property type="entry name" value="PYST_B"/>
</dbReference>
<feature type="region of interest" description="Disordered" evidence="2">
    <location>
        <begin position="181"/>
        <end position="200"/>
    </location>
</feature>
<accession>A0A6V7SKI1</accession>
<dbReference type="AlphaFoldDB" id="A0A6V7SKI1"/>
<reference evidence="4 5" key="1">
    <citation type="submission" date="2020-08" db="EMBL/GenBank/DDBJ databases">
        <authorList>
            <person name="Ramaprasad A."/>
        </authorList>
    </citation>
    <scope>NUCLEOTIDE SEQUENCE [LARGE SCALE GENOMIC DNA]</scope>
</reference>
<gene>
    <name evidence="4" type="ORF">PVBDA_1300110</name>
</gene>
<sequence length="250" mass="29743">MKVSIFKFVFFPFIICFFEYAKKELYFINGGNIYLERNIINFKNNRILADAGKEFDLNYFYESTLSLANQFSDYIDNDEKIKNLRNTIDSRIKKHKRSNISPNLNNIDEKTKNLIYELQKELEEVKKELDNIRNGKIQTQPIQNKRIIINDENISVSEHESFSQLKNGGNLLDRKHNEVVSSSKNKLKKKKNNNNNKDVFDDEANFKHIRSKKFKNPPYRYTNYYESFDSYDNPYYSYNGYPPHDVCDSL</sequence>
<evidence type="ECO:0000313" key="4">
    <source>
        <dbReference type="EMBL" id="CAD2099532.1"/>
    </source>
</evidence>
<evidence type="ECO:0000256" key="2">
    <source>
        <dbReference type="SAM" id="MobiDB-lite"/>
    </source>
</evidence>
<evidence type="ECO:0000313" key="5">
    <source>
        <dbReference type="Proteomes" id="UP000515550"/>
    </source>
</evidence>
<organism evidence="4 5">
    <name type="scientific">Plasmodium vinckei brucechwatti</name>
    <dbReference type="NCBI Taxonomy" id="119398"/>
    <lineage>
        <taxon>Eukaryota</taxon>
        <taxon>Sar</taxon>
        <taxon>Alveolata</taxon>
        <taxon>Apicomplexa</taxon>
        <taxon>Aconoidasida</taxon>
        <taxon>Haemosporida</taxon>
        <taxon>Plasmodiidae</taxon>
        <taxon>Plasmodium</taxon>
        <taxon>Plasmodium (Vinckeia)</taxon>
    </lineage>
</organism>
<evidence type="ECO:0000256" key="3">
    <source>
        <dbReference type="SAM" id="SignalP"/>
    </source>
</evidence>
<dbReference type="VEuPathDB" id="PlasmoDB:PVBDA_1300110"/>
<feature type="chain" id="PRO_5027743576" evidence="3">
    <location>
        <begin position="17"/>
        <end position="250"/>
    </location>
</feature>
<keyword evidence="1" id="KW-0175">Coiled coil</keyword>
<name>A0A6V7SKI1_PLAVN</name>